<accession>A0A414SK83</accession>
<evidence type="ECO:0000313" key="1">
    <source>
        <dbReference type="EMBL" id="RHG19994.1"/>
    </source>
</evidence>
<dbReference type="Proteomes" id="UP000284220">
    <property type="component" value="Unassembled WGS sequence"/>
</dbReference>
<proteinExistence type="predicted"/>
<dbReference type="AlphaFoldDB" id="A0A414SK83"/>
<organism evidence="1 2">
    <name type="scientific">Blautia obeum</name>
    <dbReference type="NCBI Taxonomy" id="40520"/>
    <lineage>
        <taxon>Bacteria</taxon>
        <taxon>Bacillati</taxon>
        <taxon>Bacillota</taxon>
        <taxon>Clostridia</taxon>
        <taxon>Lachnospirales</taxon>
        <taxon>Lachnospiraceae</taxon>
        <taxon>Blautia</taxon>
    </lineage>
</organism>
<comment type="caution">
    <text evidence="1">The sequence shown here is derived from an EMBL/GenBank/DDBJ whole genome shotgun (WGS) entry which is preliminary data.</text>
</comment>
<gene>
    <name evidence="1" type="ORF">DW272_01965</name>
</gene>
<name>A0A414SK83_9FIRM</name>
<protein>
    <submittedName>
        <fullName evidence="1">Uncharacterized protein</fullName>
    </submittedName>
</protein>
<sequence>MSLYTRMLNNGIVIKNAQDALNIAIKNGAYVYITLADGTEIHLDRPIQINSIEATALHSVADGYYKAEQINLNE</sequence>
<reference evidence="1 2" key="1">
    <citation type="submission" date="2018-08" db="EMBL/GenBank/DDBJ databases">
        <title>A genome reference for cultivated species of the human gut microbiota.</title>
        <authorList>
            <person name="Zou Y."/>
            <person name="Xue W."/>
            <person name="Luo G."/>
        </authorList>
    </citation>
    <scope>NUCLEOTIDE SEQUENCE [LARGE SCALE GENOMIC DNA]</scope>
    <source>
        <strain evidence="1 2">AM22-9LB</strain>
    </source>
</reference>
<dbReference type="RefSeq" id="WP_118197316.1">
    <property type="nucleotide sequence ID" value="NZ_QRHZ01000001.1"/>
</dbReference>
<dbReference type="EMBL" id="QRHZ01000001">
    <property type="protein sequence ID" value="RHG19994.1"/>
    <property type="molecule type" value="Genomic_DNA"/>
</dbReference>
<evidence type="ECO:0000313" key="2">
    <source>
        <dbReference type="Proteomes" id="UP000284220"/>
    </source>
</evidence>